<evidence type="ECO:0000313" key="2">
    <source>
        <dbReference type="EMBL" id="KUF41825.1"/>
    </source>
</evidence>
<organism evidence="2 3">
    <name type="scientific">Comamonas kerstersii</name>
    <dbReference type="NCBI Taxonomy" id="225992"/>
    <lineage>
        <taxon>Bacteria</taxon>
        <taxon>Pseudomonadati</taxon>
        <taxon>Pseudomonadota</taxon>
        <taxon>Betaproteobacteria</taxon>
        <taxon>Burkholderiales</taxon>
        <taxon>Comamonadaceae</taxon>
        <taxon>Comamonas</taxon>
    </lineage>
</organism>
<dbReference type="RefSeq" id="WP_058879593.1">
    <property type="nucleotide sequence ID" value="NZ_CAUCIF010000006.1"/>
</dbReference>
<name>A0A0W7Z3G8_9BURK</name>
<evidence type="ECO:0000259" key="1">
    <source>
        <dbReference type="Pfam" id="PF02541"/>
    </source>
</evidence>
<dbReference type="Gene3D" id="3.30.420.150">
    <property type="entry name" value="Exopolyphosphatase. Domain 2"/>
    <property type="match status" value="1"/>
</dbReference>
<dbReference type="GO" id="GO:0016462">
    <property type="term" value="F:pyrophosphatase activity"/>
    <property type="evidence" value="ECO:0007669"/>
    <property type="project" value="TreeGrafter"/>
</dbReference>
<dbReference type="STRING" id="225992.B5M06_00900"/>
<dbReference type="InterPro" id="IPR050273">
    <property type="entry name" value="GppA/Ppx_hydrolase"/>
</dbReference>
<proteinExistence type="predicted"/>
<dbReference type="PANTHER" id="PTHR30005">
    <property type="entry name" value="EXOPOLYPHOSPHATASE"/>
    <property type="match status" value="1"/>
</dbReference>
<keyword evidence="3" id="KW-1185">Reference proteome</keyword>
<dbReference type="EMBL" id="LPXH01000018">
    <property type="protein sequence ID" value="KUF41825.1"/>
    <property type="molecule type" value="Genomic_DNA"/>
</dbReference>
<feature type="domain" description="Ppx/GppA phosphatase N-terminal" evidence="1">
    <location>
        <begin position="21"/>
        <end position="302"/>
    </location>
</feature>
<reference evidence="2 3" key="1">
    <citation type="submission" date="2015-12" db="EMBL/GenBank/DDBJ databases">
        <title>Complete genome sequence of a multi-drug resistant strain Acidovorax sp. 12322-1.</title>
        <authorList>
            <person name="Ming D."/>
            <person name="Wang M."/>
            <person name="Hu S."/>
            <person name="Zhou Y."/>
            <person name="Jiang T."/>
        </authorList>
    </citation>
    <scope>NUCLEOTIDE SEQUENCE [LARGE SCALE GENOMIC DNA]</scope>
    <source>
        <strain evidence="2 3">12322-1</strain>
    </source>
</reference>
<protein>
    <recommendedName>
        <fullName evidence="1">Ppx/GppA phosphatase N-terminal domain-containing protein</fullName>
    </recommendedName>
</protein>
<accession>A0A0W7Z3G8</accession>
<dbReference type="CDD" id="cd24053">
    <property type="entry name" value="ASKHA_NBD_EcPPX-GppA-like"/>
    <property type="match status" value="1"/>
</dbReference>
<comment type="caution">
    <text evidence="2">The sequence shown here is derived from an EMBL/GenBank/DDBJ whole genome shotgun (WGS) entry which is preliminary data.</text>
</comment>
<dbReference type="SUPFAM" id="SSF53067">
    <property type="entry name" value="Actin-like ATPase domain"/>
    <property type="match status" value="2"/>
</dbReference>
<dbReference type="Gene3D" id="3.30.420.40">
    <property type="match status" value="1"/>
</dbReference>
<sequence>MSPHSPLASIDIGSNSILLLVGRMHQGKLQIQRQRKETIRLGGALDAQGQLEAAAMERGLQCLRRYAELIRDIPNSHRRAVATQTLREASNRDTFLQAASEILQCRVELISGEQEARWIYRGVTALLPEQAEQRLVIDIGGRSTEICVGEGHTLHSAASYAVGSVAWAQRFFPNGSLAASDFAQAIQAAQQVLQPALEQLRTHAWQQVYGSSGTAGAISKALHHMGEPPGLITRPALLQLQQQLAQAGHIDRLPLAGLRDDIKPVIGGGVSLMCAVFQLFGIEQLRVTQGSLRHGLLLSTAQELSLI</sequence>
<dbReference type="Proteomes" id="UP000053300">
    <property type="component" value="Unassembled WGS sequence"/>
</dbReference>
<dbReference type="InterPro" id="IPR003695">
    <property type="entry name" value="Ppx_GppA_N"/>
</dbReference>
<dbReference type="PANTHER" id="PTHR30005:SF0">
    <property type="entry name" value="RETROGRADE REGULATION PROTEIN 2"/>
    <property type="match status" value="1"/>
</dbReference>
<dbReference type="Pfam" id="PF02541">
    <property type="entry name" value="Ppx-GppA"/>
    <property type="match status" value="1"/>
</dbReference>
<dbReference type="InterPro" id="IPR043129">
    <property type="entry name" value="ATPase_NBD"/>
</dbReference>
<gene>
    <name evidence="2" type="ORF">AS359_05130</name>
</gene>
<evidence type="ECO:0000313" key="3">
    <source>
        <dbReference type="Proteomes" id="UP000053300"/>
    </source>
</evidence>
<dbReference type="AlphaFoldDB" id="A0A0W7Z3G8"/>